<dbReference type="GO" id="GO:0008270">
    <property type="term" value="F:zinc ion binding"/>
    <property type="evidence" value="ECO:0007669"/>
    <property type="project" value="InterPro"/>
</dbReference>
<keyword evidence="2" id="KW-0378">Hydrolase</keyword>
<dbReference type="CDD" id="cd00085">
    <property type="entry name" value="HNHc"/>
    <property type="match status" value="1"/>
</dbReference>
<keyword evidence="2" id="KW-0540">Nuclease</keyword>
<proteinExistence type="predicted"/>
<name>A0A8S5Q9F4_9CAUD</name>
<dbReference type="InterPro" id="IPR003615">
    <property type="entry name" value="HNH_nuc"/>
</dbReference>
<protein>
    <submittedName>
        <fullName evidence="2">HNH endonuclease</fullName>
    </submittedName>
</protein>
<dbReference type="EMBL" id="BK015605">
    <property type="protein sequence ID" value="DAE15435.1"/>
    <property type="molecule type" value="Genomic_DNA"/>
</dbReference>
<evidence type="ECO:0000259" key="1">
    <source>
        <dbReference type="SMART" id="SM00507"/>
    </source>
</evidence>
<dbReference type="Gene3D" id="1.10.30.50">
    <property type="match status" value="1"/>
</dbReference>
<dbReference type="GO" id="GO:0003676">
    <property type="term" value="F:nucleic acid binding"/>
    <property type="evidence" value="ECO:0007669"/>
    <property type="project" value="InterPro"/>
</dbReference>
<organism evidence="2">
    <name type="scientific">Siphoviridae sp. ctjOC2</name>
    <dbReference type="NCBI Taxonomy" id="2825632"/>
    <lineage>
        <taxon>Viruses</taxon>
        <taxon>Duplodnaviria</taxon>
        <taxon>Heunggongvirae</taxon>
        <taxon>Uroviricota</taxon>
        <taxon>Caudoviricetes</taxon>
    </lineage>
</organism>
<dbReference type="SMART" id="SM00507">
    <property type="entry name" value="HNHc"/>
    <property type="match status" value="1"/>
</dbReference>
<evidence type="ECO:0000313" key="2">
    <source>
        <dbReference type="EMBL" id="DAE15435.1"/>
    </source>
</evidence>
<dbReference type="InterPro" id="IPR002711">
    <property type="entry name" value="HNH"/>
</dbReference>
<accession>A0A8S5Q9F4</accession>
<dbReference type="GO" id="GO:0004519">
    <property type="term" value="F:endonuclease activity"/>
    <property type="evidence" value="ECO:0007669"/>
    <property type="project" value="UniProtKB-KW"/>
</dbReference>
<feature type="domain" description="HNH nuclease" evidence="1">
    <location>
        <begin position="15"/>
        <end position="64"/>
    </location>
</feature>
<dbReference type="Pfam" id="PF01844">
    <property type="entry name" value="HNH"/>
    <property type="match status" value="1"/>
</dbReference>
<sequence>MAAWRNGAPAHVKTHIRKKILARDGYTCQQCGSPAAEVDHIDNTRGPGYDALSNLQSLCVLCHKAKTQREALAGRAARVARVKRPPTPSFCDIPHISRFDTSRG</sequence>
<reference evidence="2" key="1">
    <citation type="journal article" date="2021" name="Proc. Natl. Acad. Sci. U.S.A.">
        <title>A Catalog of Tens of Thousands of Viruses from Human Metagenomes Reveals Hidden Associations with Chronic Diseases.</title>
        <authorList>
            <person name="Tisza M.J."/>
            <person name="Buck C.B."/>
        </authorList>
    </citation>
    <scope>NUCLEOTIDE SEQUENCE</scope>
    <source>
        <strain evidence="2">CtjOC2</strain>
    </source>
</reference>
<keyword evidence="2" id="KW-0255">Endonuclease</keyword>